<dbReference type="Proteomes" id="UP001610563">
    <property type="component" value="Unassembled WGS sequence"/>
</dbReference>
<evidence type="ECO:0000259" key="8">
    <source>
        <dbReference type="Pfam" id="PF04082"/>
    </source>
</evidence>
<organism evidence="9 10">
    <name type="scientific">Aspergillus keveii</name>
    <dbReference type="NCBI Taxonomy" id="714993"/>
    <lineage>
        <taxon>Eukaryota</taxon>
        <taxon>Fungi</taxon>
        <taxon>Dikarya</taxon>
        <taxon>Ascomycota</taxon>
        <taxon>Pezizomycotina</taxon>
        <taxon>Eurotiomycetes</taxon>
        <taxon>Eurotiomycetidae</taxon>
        <taxon>Eurotiales</taxon>
        <taxon>Aspergillaceae</taxon>
        <taxon>Aspergillus</taxon>
        <taxon>Aspergillus subgen. Nidulantes</taxon>
    </lineage>
</organism>
<keyword evidence="3" id="KW-0677">Repeat</keyword>
<evidence type="ECO:0000256" key="4">
    <source>
        <dbReference type="ARBA" id="ARBA00022771"/>
    </source>
</evidence>
<keyword evidence="5" id="KW-0862">Zinc</keyword>
<evidence type="ECO:0000256" key="1">
    <source>
        <dbReference type="ARBA" id="ARBA00004123"/>
    </source>
</evidence>
<evidence type="ECO:0000256" key="2">
    <source>
        <dbReference type="ARBA" id="ARBA00022723"/>
    </source>
</evidence>
<comment type="subcellular location">
    <subcellularLocation>
        <location evidence="1">Nucleus</location>
    </subcellularLocation>
</comment>
<feature type="domain" description="Xylanolytic transcriptional activator regulatory" evidence="8">
    <location>
        <begin position="277"/>
        <end position="462"/>
    </location>
</feature>
<keyword evidence="10" id="KW-1185">Reference proteome</keyword>
<evidence type="ECO:0000256" key="6">
    <source>
        <dbReference type="ARBA" id="ARBA00023242"/>
    </source>
</evidence>
<dbReference type="CDD" id="cd12148">
    <property type="entry name" value="fungal_TF_MHR"/>
    <property type="match status" value="1"/>
</dbReference>
<evidence type="ECO:0000256" key="5">
    <source>
        <dbReference type="ARBA" id="ARBA00022833"/>
    </source>
</evidence>
<evidence type="ECO:0000256" key="7">
    <source>
        <dbReference type="SAM" id="MobiDB-lite"/>
    </source>
</evidence>
<keyword evidence="4" id="KW-0863">Zinc-finger</keyword>
<evidence type="ECO:0000256" key="3">
    <source>
        <dbReference type="ARBA" id="ARBA00022737"/>
    </source>
</evidence>
<reference evidence="9 10" key="1">
    <citation type="submission" date="2024-07" db="EMBL/GenBank/DDBJ databases">
        <title>Section-level genome sequencing and comparative genomics of Aspergillus sections Usti and Cavernicolus.</title>
        <authorList>
            <consortium name="Lawrence Berkeley National Laboratory"/>
            <person name="Nybo J.L."/>
            <person name="Vesth T.C."/>
            <person name="Theobald S."/>
            <person name="Frisvad J.C."/>
            <person name="Larsen T.O."/>
            <person name="Kjaerboelling I."/>
            <person name="Rothschild-Mancinelli K."/>
            <person name="Lyhne E.K."/>
            <person name="Kogle M.E."/>
            <person name="Barry K."/>
            <person name="Clum A."/>
            <person name="Na H."/>
            <person name="Ledsgaard L."/>
            <person name="Lin J."/>
            <person name="Lipzen A."/>
            <person name="Kuo A."/>
            <person name="Riley R."/>
            <person name="Mondo S."/>
            <person name="Labutti K."/>
            <person name="Haridas S."/>
            <person name="Pangalinan J."/>
            <person name="Salamov A.A."/>
            <person name="Simmons B.A."/>
            <person name="Magnuson J.K."/>
            <person name="Chen J."/>
            <person name="Drula E."/>
            <person name="Henrissat B."/>
            <person name="Wiebenga A."/>
            <person name="Lubbers R.J."/>
            <person name="Gomes A.C."/>
            <person name="Makela M.R."/>
            <person name="Stajich J."/>
            <person name="Grigoriev I.V."/>
            <person name="Mortensen U.H."/>
            <person name="De Vries R.P."/>
            <person name="Baker S.E."/>
            <person name="Andersen M.R."/>
        </authorList>
    </citation>
    <scope>NUCLEOTIDE SEQUENCE [LARGE SCALE GENOMIC DNA]</scope>
    <source>
        <strain evidence="9 10">CBS 209.92</strain>
    </source>
</reference>
<feature type="region of interest" description="Disordered" evidence="7">
    <location>
        <begin position="61"/>
        <end position="85"/>
    </location>
</feature>
<dbReference type="PANTHER" id="PTHR40626">
    <property type="entry name" value="MIP31509P"/>
    <property type="match status" value="1"/>
</dbReference>
<keyword evidence="6" id="KW-0539">Nucleus</keyword>
<proteinExistence type="predicted"/>
<evidence type="ECO:0000313" key="10">
    <source>
        <dbReference type="Proteomes" id="UP001610563"/>
    </source>
</evidence>
<gene>
    <name evidence="9" type="ORF">BJX66DRAFT_344625</name>
</gene>
<dbReference type="EMBL" id="JBFTWV010000211">
    <property type="protein sequence ID" value="KAL2783797.1"/>
    <property type="molecule type" value="Genomic_DNA"/>
</dbReference>
<sequence>MSLSWPAQRRESEEARNINALIAMFPFAVPSTCVGTGFDTPGISLTAAHCAPRDVLKRHQQTCSPASPSPVACRSPDASTSGDQTPAPHYAVENIPSPEDHAGVIPVSEGRHGIDPEADVELDDSTEAWDNGNGSLLPWLEFANCPLLPEWTSYQDQCLPETDCQATQAQRFLSLSDGPTCRGSDVPYNNVARSAVEAAQGHEFPAYGVDRDQELSQTAPESLSGPILETIDLAWADLDLHSTPLTKIMDVLKSHSAYSPVQETWFSVDLMQSYLWNYFQHFHPSTPFIHPPSWTITGTRPHLLFAMALTGAMYTPGSPILPVSMQAIYQVAEHLILEYDQMDGEVVQVDTLQAFHLLSLHDAYLARTLATSPVFDYGRLVSRKSAQGGGTIHAASKQRIRKLTRRLWSTRTAFIIYLVDGIRAIFFREPPQISPYEIDLELPCHDVVFNAKTEDEWRVQYSACDLSRLSYSAILIAFVNNVPSTHKVSISVMGSFILLHGIVYEYPTDYGARD</sequence>
<dbReference type="InterPro" id="IPR007219">
    <property type="entry name" value="XnlR_reg_dom"/>
</dbReference>
<dbReference type="PANTHER" id="PTHR40626:SF11">
    <property type="entry name" value="ZINC FINGER PROTEIN YPR022C"/>
    <property type="match status" value="1"/>
</dbReference>
<dbReference type="Pfam" id="PF04082">
    <property type="entry name" value="Fungal_trans"/>
    <property type="match status" value="1"/>
</dbReference>
<evidence type="ECO:0000313" key="9">
    <source>
        <dbReference type="EMBL" id="KAL2783797.1"/>
    </source>
</evidence>
<comment type="caution">
    <text evidence="9">The sequence shown here is derived from an EMBL/GenBank/DDBJ whole genome shotgun (WGS) entry which is preliminary data.</text>
</comment>
<name>A0ABR4FKK6_9EURO</name>
<keyword evidence="2" id="KW-0479">Metal-binding</keyword>
<dbReference type="InterPro" id="IPR051059">
    <property type="entry name" value="VerF-like"/>
</dbReference>
<protein>
    <recommendedName>
        <fullName evidence="8">Xylanolytic transcriptional activator regulatory domain-containing protein</fullName>
    </recommendedName>
</protein>
<accession>A0ABR4FKK6</accession>